<dbReference type="InterPro" id="IPR000835">
    <property type="entry name" value="HTH_MarR-typ"/>
</dbReference>
<keyword evidence="2" id="KW-0238">DNA-binding</keyword>
<evidence type="ECO:0000313" key="6">
    <source>
        <dbReference type="Proteomes" id="UP000007360"/>
    </source>
</evidence>
<sequence length="146" mass="16637">MNEKKQCPVMCSCLYFTSNKLNRILNKMAEEEFIKTGLSPSHALTLMNINRHPGFSQKELSEIMNIKPSTTTRFIDKLEGRGMVERKIEGKLSYLYPTSKGAELQSEIDKCLKNLNKRYSEILGCEESVELTEAIDKAATKLEKNI</sequence>
<dbReference type="PANTHER" id="PTHR42756:SF1">
    <property type="entry name" value="TRANSCRIPTIONAL REPRESSOR OF EMRAB OPERON"/>
    <property type="match status" value="1"/>
</dbReference>
<protein>
    <submittedName>
        <fullName evidence="5">MarR family transcriptional regulator</fullName>
    </submittedName>
</protein>
<comment type="caution">
    <text evidence="5">The sequence shown here is derived from an EMBL/GenBank/DDBJ whole genome shotgun (WGS) entry which is preliminary data.</text>
</comment>
<dbReference type="SMART" id="SM00347">
    <property type="entry name" value="HTH_MARR"/>
    <property type="match status" value="1"/>
</dbReference>
<accession>K2RAH7</accession>
<proteinExistence type="predicted"/>
<reference evidence="5 6" key="1">
    <citation type="journal article" date="2012" name="J. Bacteriol.">
        <title>Draft genome sequence of Methanobacterium formicicum DSM 3637, an archaebacterium isolated from the methane producer amoeba Pelomyxa palustris.</title>
        <authorList>
            <person name="Gutierrez G."/>
        </authorList>
    </citation>
    <scope>NUCLEOTIDE SEQUENCE [LARGE SCALE GENOMIC DNA]</scope>
    <source>
        <strain evidence="6">DSM 3637 / PP1</strain>
    </source>
</reference>
<keyword evidence="1" id="KW-0805">Transcription regulation</keyword>
<evidence type="ECO:0000313" key="5">
    <source>
        <dbReference type="EMBL" id="EKF85304.1"/>
    </source>
</evidence>
<dbReference type="AlphaFoldDB" id="K2RAH7"/>
<dbReference type="Proteomes" id="UP000007360">
    <property type="component" value="Unassembled WGS sequence"/>
</dbReference>
<gene>
    <name evidence="5" type="ORF">A994_09111</name>
</gene>
<dbReference type="GO" id="GO:0003677">
    <property type="term" value="F:DNA binding"/>
    <property type="evidence" value="ECO:0007669"/>
    <property type="project" value="UniProtKB-KW"/>
</dbReference>
<evidence type="ECO:0000256" key="3">
    <source>
        <dbReference type="ARBA" id="ARBA00023163"/>
    </source>
</evidence>
<dbReference type="RefSeq" id="WP_004031189.1">
    <property type="nucleotide sequence ID" value="NZ_AMPO01000008.1"/>
</dbReference>
<evidence type="ECO:0000256" key="2">
    <source>
        <dbReference type="ARBA" id="ARBA00023125"/>
    </source>
</evidence>
<dbReference type="GO" id="GO:0003700">
    <property type="term" value="F:DNA-binding transcription factor activity"/>
    <property type="evidence" value="ECO:0007669"/>
    <property type="project" value="InterPro"/>
</dbReference>
<dbReference type="Gene3D" id="1.10.10.10">
    <property type="entry name" value="Winged helix-like DNA-binding domain superfamily/Winged helix DNA-binding domain"/>
    <property type="match status" value="1"/>
</dbReference>
<dbReference type="PANTHER" id="PTHR42756">
    <property type="entry name" value="TRANSCRIPTIONAL REGULATOR, MARR"/>
    <property type="match status" value="1"/>
</dbReference>
<name>K2RAH7_METFP</name>
<dbReference type="Pfam" id="PF01047">
    <property type="entry name" value="MarR"/>
    <property type="match status" value="1"/>
</dbReference>
<dbReference type="SUPFAM" id="SSF46785">
    <property type="entry name" value="Winged helix' DNA-binding domain"/>
    <property type="match status" value="1"/>
</dbReference>
<dbReference type="PROSITE" id="PS50995">
    <property type="entry name" value="HTH_MARR_2"/>
    <property type="match status" value="1"/>
</dbReference>
<feature type="domain" description="HTH marR-type" evidence="4">
    <location>
        <begin position="11"/>
        <end position="140"/>
    </location>
</feature>
<keyword evidence="3" id="KW-0804">Transcription</keyword>
<dbReference type="PATRIC" id="fig|1204725.3.peg.1833"/>
<dbReference type="EMBL" id="AMPO01000008">
    <property type="protein sequence ID" value="EKF85304.1"/>
    <property type="molecule type" value="Genomic_DNA"/>
</dbReference>
<evidence type="ECO:0000259" key="4">
    <source>
        <dbReference type="PROSITE" id="PS50995"/>
    </source>
</evidence>
<keyword evidence="6" id="KW-1185">Reference proteome</keyword>
<dbReference type="InterPro" id="IPR036388">
    <property type="entry name" value="WH-like_DNA-bd_sf"/>
</dbReference>
<organism evidence="5 6">
    <name type="scientific">Methanobacterium formicicum (strain DSM 3637 / PP1)</name>
    <dbReference type="NCBI Taxonomy" id="1204725"/>
    <lineage>
        <taxon>Archaea</taxon>
        <taxon>Methanobacteriati</taxon>
        <taxon>Methanobacteriota</taxon>
        <taxon>Methanomada group</taxon>
        <taxon>Methanobacteria</taxon>
        <taxon>Methanobacteriales</taxon>
        <taxon>Methanobacteriaceae</taxon>
        <taxon>Methanobacterium</taxon>
    </lineage>
</organism>
<evidence type="ECO:0000256" key="1">
    <source>
        <dbReference type="ARBA" id="ARBA00023015"/>
    </source>
</evidence>
<dbReference type="InterPro" id="IPR036390">
    <property type="entry name" value="WH_DNA-bd_sf"/>
</dbReference>